<accession>A0AAV9VIU2</accession>
<keyword evidence="3" id="KW-1185">Reference proteome</keyword>
<evidence type="ECO:0000256" key="1">
    <source>
        <dbReference type="SAM" id="MobiDB-lite"/>
    </source>
</evidence>
<comment type="caution">
    <text evidence="2">The sequence shown here is derived from an EMBL/GenBank/DDBJ whole genome shotgun (WGS) entry which is preliminary data.</text>
</comment>
<sequence length="397" mass="44820">MHGLHNHLDGAARLFEKRLSRRYYKIPHEAWIPALSQLAVSGSHLFTRPASPSLLLIIFPQDNEPPYCFDFNILIEEDQVTDHIETPQSPNHLCSSPEDPVSKAQYYSGNSDSEQLVNSICSNQSIYFVNPSDALEDLSYDFFGLSTRISAPGVNSGQLYDHNTNENHRALPGPTDNLTWLENQLGLGVRHCDDNDQLGQQCHDDIVPYDNGDPSTSERSTPPSSPSSESSGSSSQFAGAEDPLTPPSPDCPSVNGDAEEINAPRSSKRPRTVDKWPERWRGTYDRKIPLKECAKKKEPLTDIKRGSRKKKFTCSKCRSIFTVRRKYETHHKPCGIRPNYFCDCGQGISRLDNMKKHRTSQTHRRWERENGHPEHEPGPGPGDSETQEDEENRLELK</sequence>
<evidence type="ECO:0000313" key="3">
    <source>
        <dbReference type="Proteomes" id="UP001373714"/>
    </source>
</evidence>
<feature type="region of interest" description="Disordered" evidence="1">
    <location>
        <begin position="354"/>
        <end position="397"/>
    </location>
</feature>
<dbReference type="Proteomes" id="UP001373714">
    <property type="component" value="Unassembled WGS sequence"/>
</dbReference>
<organism evidence="2 3">
    <name type="scientific">Orbilia blumenaviensis</name>
    <dbReference type="NCBI Taxonomy" id="1796055"/>
    <lineage>
        <taxon>Eukaryota</taxon>
        <taxon>Fungi</taxon>
        <taxon>Dikarya</taxon>
        <taxon>Ascomycota</taxon>
        <taxon>Pezizomycotina</taxon>
        <taxon>Orbiliomycetes</taxon>
        <taxon>Orbiliales</taxon>
        <taxon>Orbiliaceae</taxon>
        <taxon>Orbilia</taxon>
    </lineage>
</organism>
<reference evidence="2 3" key="1">
    <citation type="submission" date="2019-10" db="EMBL/GenBank/DDBJ databases">
        <authorList>
            <person name="Palmer J.M."/>
        </authorList>
    </citation>
    <scope>NUCLEOTIDE SEQUENCE [LARGE SCALE GENOMIC DNA]</scope>
    <source>
        <strain evidence="2 3">TWF730</strain>
    </source>
</reference>
<feature type="region of interest" description="Disordered" evidence="1">
    <location>
        <begin position="198"/>
        <end position="274"/>
    </location>
</feature>
<evidence type="ECO:0000313" key="2">
    <source>
        <dbReference type="EMBL" id="KAK6361004.1"/>
    </source>
</evidence>
<proteinExistence type="predicted"/>
<dbReference type="EMBL" id="JAVHNS010000003">
    <property type="protein sequence ID" value="KAK6361004.1"/>
    <property type="molecule type" value="Genomic_DNA"/>
</dbReference>
<gene>
    <name evidence="2" type="ORF">TWF730_007119</name>
</gene>
<feature type="compositionally biased region" description="Low complexity" evidence="1">
    <location>
        <begin position="214"/>
        <end position="235"/>
    </location>
</feature>
<dbReference type="AlphaFoldDB" id="A0AAV9VIU2"/>
<feature type="compositionally biased region" description="Acidic residues" evidence="1">
    <location>
        <begin position="385"/>
        <end position="397"/>
    </location>
</feature>
<feature type="compositionally biased region" description="Basic and acidic residues" evidence="1">
    <location>
        <begin position="364"/>
        <end position="377"/>
    </location>
</feature>
<name>A0AAV9VIU2_9PEZI</name>
<evidence type="ECO:0008006" key="4">
    <source>
        <dbReference type="Google" id="ProtNLM"/>
    </source>
</evidence>
<protein>
    <recommendedName>
        <fullName evidence="4">C2H2-type domain-containing protein</fullName>
    </recommendedName>
</protein>